<keyword evidence="6" id="KW-0564">Palmitate</keyword>
<dbReference type="Pfam" id="PF25198">
    <property type="entry name" value="Spore_GerAC_N"/>
    <property type="match status" value="1"/>
</dbReference>
<keyword evidence="7" id="KW-0449">Lipoprotein</keyword>
<dbReference type="RefSeq" id="WP_379951457.1">
    <property type="nucleotide sequence ID" value="NZ_JBHMAF010000189.1"/>
</dbReference>
<evidence type="ECO:0000256" key="6">
    <source>
        <dbReference type="ARBA" id="ARBA00023139"/>
    </source>
</evidence>
<keyword evidence="11" id="KW-1185">Reference proteome</keyword>
<comment type="caution">
    <text evidence="10">The sequence shown here is derived from an EMBL/GenBank/DDBJ whole genome shotgun (WGS) entry which is preliminary data.</text>
</comment>
<evidence type="ECO:0000259" key="8">
    <source>
        <dbReference type="Pfam" id="PF05504"/>
    </source>
</evidence>
<sequence length="374" mass="42472">MKVFLKRGKILFLVMVMLCSVILSAGCGFKDIDKRIFIVAIGLDYTKNDTKPYRVILKLAIPSGTAKDSTGPRYTYLTKESATLAEAVRILKTHIDKELDFGQAKMIVLGENLLHRDMEKDIDFFLRRRDIQFISWMAIGRPTAEKVLKTEPSSEMAGSNALFNIFSGIGTESGYIVTTYLFDFRRRLLEPGMDAIVPIIETNKKKTKFIINKAVVFKDHKEKVELTADQTKDYNTLSGNAEKVDVKVKKKGLDFALSVDTVKVKYKILTPANKTPVLKMNIKMEGIVEESKDRLPPSNMDTYSKYASELSKKRLTAFLKMLQKNQVDPLGFGLRYQATHLHTRDTYAEWKQIYPHLKFDVSVKTTVKSVGTVE</sequence>
<evidence type="ECO:0000256" key="2">
    <source>
        <dbReference type="ARBA" id="ARBA00007886"/>
    </source>
</evidence>
<dbReference type="NCBIfam" id="TIGR02887">
    <property type="entry name" value="spore_ger_x_C"/>
    <property type="match status" value="1"/>
</dbReference>
<dbReference type="PANTHER" id="PTHR35789">
    <property type="entry name" value="SPORE GERMINATION PROTEIN B3"/>
    <property type="match status" value="1"/>
</dbReference>
<dbReference type="Pfam" id="PF05504">
    <property type="entry name" value="Spore_GerAC"/>
    <property type="match status" value="1"/>
</dbReference>
<feature type="domain" description="Spore germination GerAC-like C-terminal" evidence="8">
    <location>
        <begin position="213"/>
        <end position="371"/>
    </location>
</feature>
<dbReference type="PROSITE" id="PS51257">
    <property type="entry name" value="PROKAR_LIPOPROTEIN"/>
    <property type="match status" value="1"/>
</dbReference>
<proteinExistence type="inferred from homology"/>
<reference evidence="10 11" key="1">
    <citation type="submission" date="2024-09" db="EMBL/GenBank/DDBJ databases">
        <authorList>
            <person name="Sun Q."/>
            <person name="Mori K."/>
        </authorList>
    </citation>
    <scope>NUCLEOTIDE SEQUENCE [LARGE SCALE GENOMIC DNA]</scope>
    <source>
        <strain evidence="10 11">JCM 11201</strain>
    </source>
</reference>
<dbReference type="InterPro" id="IPR046953">
    <property type="entry name" value="Spore_GerAC-like_C"/>
</dbReference>
<evidence type="ECO:0000256" key="3">
    <source>
        <dbReference type="ARBA" id="ARBA00022544"/>
    </source>
</evidence>
<evidence type="ECO:0000256" key="1">
    <source>
        <dbReference type="ARBA" id="ARBA00004635"/>
    </source>
</evidence>
<keyword evidence="4" id="KW-0732">Signal</keyword>
<gene>
    <name evidence="10" type="ORF">ACFFMS_23735</name>
</gene>
<evidence type="ECO:0000313" key="10">
    <source>
        <dbReference type="EMBL" id="MFB9761264.1"/>
    </source>
</evidence>
<evidence type="ECO:0000259" key="9">
    <source>
        <dbReference type="Pfam" id="PF25198"/>
    </source>
</evidence>
<comment type="subcellular location">
    <subcellularLocation>
        <location evidence="1">Membrane</location>
        <topology evidence="1">Lipid-anchor</topology>
    </subcellularLocation>
</comment>
<evidence type="ECO:0000256" key="5">
    <source>
        <dbReference type="ARBA" id="ARBA00023136"/>
    </source>
</evidence>
<evidence type="ECO:0000256" key="4">
    <source>
        <dbReference type="ARBA" id="ARBA00022729"/>
    </source>
</evidence>
<dbReference type="Proteomes" id="UP001589609">
    <property type="component" value="Unassembled WGS sequence"/>
</dbReference>
<dbReference type="InterPro" id="IPR057336">
    <property type="entry name" value="GerAC_N"/>
</dbReference>
<protein>
    <submittedName>
        <fullName evidence="10">Ger(X)C family spore germination protein</fullName>
    </submittedName>
</protein>
<name>A0ABV5WKU7_9BACI</name>
<feature type="domain" description="Spore germination protein N-terminal" evidence="9">
    <location>
        <begin position="30"/>
        <end position="201"/>
    </location>
</feature>
<keyword evidence="5" id="KW-0472">Membrane</keyword>
<keyword evidence="3" id="KW-0309">Germination</keyword>
<dbReference type="PANTHER" id="PTHR35789:SF1">
    <property type="entry name" value="SPORE GERMINATION PROTEIN B3"/>
    <property type="match status" value="1"/>
</dbReference>
<dbReference type="EMBL" id="JBHMAF010000189">
    <property type="protein sequence ID" value="MFB9761264.1"/>
    <property type="molecule type" value="Genomic_DNA"/>
</dbReference>
<evidence type="ECO:0000256" key="7">
    <source>
        <dbReference type="ARBA" id="ARBA00023288"/>
    </source>
</evidence>
<organism evidence="10 11">
    <name type="scientific">Ectobacillus funiculus</name>
    <dbReference type="NCBI Taxonomy" id="137993"/>
    <lineage>
        <taxon>Bacteria</taxon>
        <taxon>Bacillati</taxon>
        <taxon>Bacillota</taxon>
        <taxon>Bacilli</taxon>
        <taxon>Bacillales</taxon>
        <taxon>Bacillaceae</taxon>
        <taxon>Ectobacillus</taxon>
    </lineage>
</organism>
<dbReference type="Gene3D" id="3.30.300.210">
    <property type="entry name" value="Nutrient germinant receptor protein C, domain 3"/>
    <property type="match status" value="1"/>
</dbReference>
<dbReference type="InterPro" id="IPR038501">
    <property type="entry name" value="Spore_GerAC_C_sf"/>
</dbReference>
<comment type="similarity">
    <text evidence="2">Belongs to the GerABKC lipoprotein family.</text>
</comment>
<dbReference type="InterPro" id="IPR008844">
    <property type="entry name" value="Spore_GerAC-like"/>
</dbReference>
<evidence type="ECO:0000313" key="11">
    <source>
        <dbReference type="Proteomes" id="UP001589609"/>
    </source>
</evidence>
<accession>A0ABV5WKU7</accession>